<proteinExistence type="inferred from homology"/>
<dbReference type="InterPro" id="IPR002347">
    <property type="entry name" value="SDR_fam"/>
</dbReference>
<comment type="caution">
    <text evidence="3">The sequence shown here is derived from an EMBL/GenBank/DDBJ whole genome shotgun (WGS) entry which is preliminary data.</text>
</comment>
<dbReference type="InterPro" id="IPR051122">
    <property type="entry name" value="SDR_DHRS6-like"/>
</dbReference>
<dbReference type="RefSeq" id="WP_339967634.1">
    <property type="nucleotide sequence ID" value="NZ_JBBHJY010000006.1"/>
</dbReference>
<protein>
    <submittedName>
        <fullName evidence="3">SDR family oxidoreductase</fullName>
        <ecNumber evidence="3">1.1.-.-</ecNumber>
    </submittedName>
</protein>
<dbReference type="GO" id="GO:0016491">
    <property type="term" value="F:oxidoreductase activity"/>
    <property type="evidence" value="ECO:0007669"/>
    <property type="project" value="UniProtKB-KW"/>
</dbReference>
<dbReference type="EC" id="1.1.-.-" evidence="3"/>
<dbReference type="Gene3D" id="3.40.50.720">
    <property type="entry name" value="NAD(P)-binding Rossmann-like Domain"/>
    <property type="match status" value="1"/>
</dbReference>
<name>A0ABU8SA79_9SPHN</name>
<dbReference type="PRINTS" id="PR00081">
    <property type="entry name" value="GDHRDH"/>
</dbReference>
<evidence type="ECO:0000313" key="4">
    <source>
        <dbReference type="Proteomes" id="UP001379235"/>
    </source>
</evidence>
<evidence type="ECO:0000256" key="1">
    <source>
        <dbReference type="ARBA" id="ARBA00006484"/>
    </source>
</evidence>
<dbReference type="Proteomes" id="UP001379235">
    <property type="component" value="Unassembled WGS sequence"/>
</dbReference>
<gene>
    <name evidence="3" type="ORF">WG900_12900</name>
</gene>
<comment type="similarity">
    <text evidence="1">Belongs to the short-chain dehydrogenases/reductases (SDR) family.</text>
</comment>
<evidence type="ECO:0000313" key="3">
    <source>
        <dbReference type="EMBL" id="MEJ6010814.1"/>
    </source>
</evidence>
<dbReference type="PANTHER" id="PTHR43477">
    <property type="entry name" value="DIHYDROANTICAPSIN 7-DEHYDROGENASE"/>
    <property type="match status" value="1"/>
</dbReference>
<keyword evidence="4" id="KW-1185">Reference proteome</keyword>
<dbReference type="CDD" id="cd05233">
    <property type="entry name" value="SDR_c"/>
    <property type="match status" value="1"/>
</dbReference>
<accession>A0ABU8SA79</accession>
<keyword evidence="2 3" id="KW-0560">Oxidoreductase</keyword>
<dbReference type="PANTHER" id="PTHR43477:SF1">
    <property type="entry name" value="DIHYDROANTICAPSIN 7-DEHYDROGENASE"/>
    <property type="match status" value="1"/>
</dbReference>
<organism evidence="3 4">
    <name type="scientific">Novosphingobium aquae</name>
    <dbReference type="NCBI Taxonomy" id="3133435"/>
    <lineage>
        <taxon>Bacteria</taxon>
        <taxon>Pseudomonadati</taxon>
        <taxon>Pseudomonadota</taxon>
        <taxon>Alphaproteobacteria</taxon>
        <taxon>Sphingomonadales</taxon>
        <taxon>Sphingomonadaceae</taxon>
        <taxon>Novosphingobium</taxon>
    </lineage>
</organism>
<dbReference type="PROSITE" id="PS00061">
    <property type="entry name" value="ADH_SHORT"/>
    <property type="match status" value="1"/>
</dbReference>
<dbReference type="Pfam" id="PF13561">
    <property type="entry name" value="adh_short_C2"/>
    <property type="match status" value="1"/>
</dbReference>
<dbReference type="SUPFAM" id="SSF51735">
    <property type="entry name" value="NAD(P)-binding Rossmann-fold domains"/>
    <property type="match status" value="1"/>
</dbReference>
<sequence>MTLRDMEGRVALVAGGAGGIGGAICRHFADRGARVIIADLSERRANLLAASIAECGGDATATHLDAGTEASWRSALDAIGGELDYLVTSFFSGFAGSVEDLSLEGWETCFRATAAGVFLGMHVAVPRMVCGGSIVNIASVAAHSASPQNIGYSAAKAAVVNLSRSVALGLSDRKIRVNIVTPGMIRTRALEATMAALAERGEAFEGDRVPLGGPGDPHDIAEAVGFLCSDAARYITGAELVVDGGLGLVGP</sequence>
<dbReference type="InterPro" id="IPR020904">
    <property type="entry name" value="Sc_DH/Rdtase_CS"/>
</dbReference>
<evidence type="ECO:0000256" key="2">
    <source>
        <dbReference type="ARBA" id="ARBA00023002"/>
    </source>
</evidence>
<reference evidence="3 4" key="1">
    <citation type="submission" date="2024-03" db="EMBL/GenBank/DDBJ databases">
        <authorList>
            <person name="Jo J.-H."/>
        </authorList>
    </citation>
    <scope>NUCLEOTIDE SEQUENCE [LARGE SCALE GENOMIC DNA]</scope>
    <source>
        <strain evidence="3 4">AS3R-12</strain>
    </source>
</reference>
<dbReference type="InterPro" id="IPR036291">
    <property type="entry name" value="NAD(P)-bd_dom_sf"/>
</dbReference>
<dbReference type="EMBL" id="JBBHJY010000006">
    <property type="protein sequence ID" value="MEJ6010814.1"/>
    <property type="molecule type" value="Genomic_DNA"/>
</dbReference>